<dbReference type="PANTHER" id="PTHR45453:SF2">
    <property type="entry name" value="HISTIDINE KINASE"/>
    <property type="match status" value="1"/>
</dbReference>
<dbReference type="GO" id="GO:0000155">
    <property type="term" value="F:phosphorelay sensor kinase activity"/>
    <property type="evidence" value="ECO:0007669"/>
    <property type="project" value="InterPro"/>
</dbReference>
<sequence>MLKIKTFFLLLFSFLCIFFMILFFIINEEYIDNITKSTYEQKLKTLHDTLNFGLLKEINQDNILDFALQTRADFIIKKENKIISSLKDYSFFIDKFNTQLSNTHFNKKIIYYQSYTYEDFRYIIIVYPKDVKTEFWIQNAFIFVIFLLVLSFTFIFIYKTFKEYFQELLNFIKNINLESTFIFKKIFFKDLNLINTFLLKIKNHIHKQNSQNKKQAKKIKTKNEQLSNLISVISHELKNPLSVINLSLESLKNNQNSPTQTYLIDKIQKQSFKINQLTHKLNFAFNLNSINKEKFDLFKLSQEIVNSFNETRIHIDGEKSEVFADIFLIEHVIINLINNALKYSSKDIYIQIKNCEFIIKDEGIGIEEKHLKLITKKFYKINPSQSNSFGLGLFLVKKILSLHNSALKIQSTPYKGSIFSFSIN</sequence>
<dbReference type="PRINTS" id="PR00344">
    <property type="entry name" value="BCTRLSENSOR"/>
</dbReference>
<gene>
    <name evidence="13" type="primary">phosS</name>
    <name evidence="13" type="ORF">CINS_0784</name>
</gene>
<proteinExistence type="predicted"/>
<evidence type="ECO:0000256" key="8">
    <source>
        <dbReference type="ARBA" id="ARBA00022777"/>
    </source>
</evidence>
<keyword evidence="7 11" id="KW-0812">Transmembrane</keyword>
<dbReference type="SMART" id="SM00387">
    <property type="entry name" value="HATPase_c"/>
    <property type="match status" value="1"/>
</dbReference>
<feature type="domain" description="Histidine kinase" evidence="12">
    <location>
        <begin position="232"/>
        <end position="424"/>
    </location>
</feature>
<dbReference type="SMART" id="SM00388">
    <property type="entry name" value="HisKA"/>
    <property type="match status" value="1"/>
</dbReference>
<dbReference type="GO" id="GO:0004721">
    <property type="term" value="F:phosphoprotein phosphatase activity"/>
    <property type="evidence" value="ECO:0007669"/>
    <property type="project" value="TreeGrafter"/>
</dbReference>
<dbReference type="STRING" id="1031564.CINS_0784"/>
<dbReference type="PROSITE" id="PS50109">
    <property type="entry name" value="HIS_KIN"/>
    <property type="match status" value="1"/>
</dbReference>
<feature type="transmembrane region" description="Helical" evidence="11">
    <location>
        <begin position="136"/>
        <end position="158"/>
    </location>
</feature>
<dbReference type="EC" id="2.7.13.3" evidence="3"/>
<dbReference type="Pfam" id="PF02518">
    <property type="entry name" value="HATPase_c"/>
    <property type="match status" value="1"/>
</dbReference>
<evidence type="ECO:0000313" key="14">
    <source>
        <dbReference type="Proteomes" id="UP000031163"/>
    </source>
</evidence>
<evidence type="ECO:0000256" key="1">
    <source>
        <dbReference type="ARBA" id="ARBA00000085"/>
    </source>
</evidence>
<evidence type="ECO:0000256" key="7">
    <source>
        <dbReference type="ARBA" id="ARBA00022692"/>
    </source>
</evidence>
<comment type="subcellular location">
    <subcellularLocation>
        <location evidence="2">Cell membrane</location>
        <topology evidence="2">Multi-pass membrane protein</topology>
    </subcellularLocation>
</comment>
<keyword evidence="10 11" id="KW-0472">Membrane</keyword>
<name>A0A0A8H246_9BACT</name>
<dbReference type="Proteomes" id="UP000031163">
    <property type="component" value="Chromosome"/>
</dbReference>
<evidence type="ECO:0000256" key="5">
    <source>
        <dbReference type="ARBA" id="ARBA00022553"/>
    </source>
</evidence>
<keyword evidence="6" id="KW-0808">Transferase</keyword>
<dbReference type="CDD" id="cd00082">
    <property type="entry name" value="HisKA"/>
    <property type="match status" value="1"/>
</dbReference>
<dbReference type="GO" id="GO:0016036">
    <property type="term" value="P:cellular response to phosphate starvation"/>
    <property type="evidence" value="ECO:0007669"/>
    <property type="project" value="TreeGrafter"/>
</dbReference>
<dbReference type="KEGG" id="cis:CINS_0784"/>
<dbReference type="Pfam" id="PF00512">
    <property type="entry name" value="HisKA"/>
    <property type="match status" value="1"/>
</dbReference>
<evidence type="ECO:0000259" key="12">
    <source>
        <dbReference type="PROSITE" id="PS50109"/>
    </source>
</evidence>
<comment type="catalytic activity">
    <reaction evidence="1">
        <text>ATP + protein L-histidine = ADP + protein N-phospho-L-histidine.</text>
        <dbReference type="EC" id="2.7.13.3"/>
    </reaction>
</comment>
<reference evidence="13 14" key="1">
    <citation type="journal article" date="2014" name="Genome Biol. Evol.">
        <title>Comparative Genomics of the Campylobacter lari Group.</title>
        <authorList>
            <person name="Miller W.G."/>
            <person name="Yee E."/>
            <person name="Chapman M.H."/>
            <person name="Smith T.P."/>
            <person name="Bono J.L."/>
            <person name="Huynh S."/>
            <person name="Parker C.T."/>
            <person name="Vandamme P."/>
            <person name="Luong K."/>
            <person name="Korlach J."/>
        </authorList>
    </citation>
    <scope>NUCLEOTIDE SEQUENCE [LARGE SCALE GENOMIC DNA]</scope>
    <source>
        <strain evidence="13 14">NCTC 12927</strain>
    </source>
</reference>
<evidence type="ECO:0000256" key="10">
    <source>
        <dbReference type="ARBA" id="ARBA00023136"/>
    </source>
</evidence>
<keyword evidence="9 11" id="KW-1133">Transmembrane helix</keyword>
<dbReference type="InterPro" id="IPR003661">
    <property type="entry name" value="HisK_dim/P_dom"/>
</dbReference>
<dbReference type="InterPro" id="IPR036890">
    <property type="entry name" value="HATPase_C_sf"/>
</dbReference>
<dbReference type="AlphaFoldDB" id="A0A0A8H246"/>
<dbReference type="InterPro" id="IPR005467">
    <property type="entry name" value="His_kinase_dom"/>
</dbReference>
<dbReference type="EMBL" id="CP007770">
    <property type="protein sequence ID" value="AJC87750.1"/>
    <property type="molecule type" value="Genomic_DNA"/>
</dbReference>
<keyword evidence="5" id="KW-0597">Phosphoprotein</keyword>
<dbReference type="GO" id="GO:0005886">
    <property type="term" value="C:plasma membrane"/>
    <property type="evidence" value="ECO:0007669"/>
    <property type="project" value="UniProtKB-SubCell"/>
</dbReference>
<dbReference type="SUPFAM" id="SSF55874">
    <property type="entry name" value="ATPase domain of HSP90 chaperone/DNA topoisomerase II/histidine kinase"/>
    <property type="match status" value="1"/>
</dbReference>
<feature type="transmembrane region" description="Helical" evidence="11">
    <location>
        <begin position="7"/>
        <end position="26"/>
    </location>
</feature>
<evidence type="ECO:0000256" key="2">
    <source>
        <dbReference type="ARBA" id="ARBA00004651"/>
    </source>
</evidence>
<evidence type="ECO:0000256" key="6">
    <source>
        <dbReference type="ARBA" id="ARBA00022679"/>
    </source>
</evidence>
<dbReference type="InterPro" id="IPR003594">
    <property type="entry name" value="HATPase_dom"/>
</dbReference>
<dbReference type="PANTHER" id="PTHR45453">
    <property type="entry name" value="PHOSPHATE REGULON SENSOR PROTEIN PHOR"/>
    <property type="match status" value="1"/>
</dbReference>
<dbReference type="SUPFAM" id="SSF47384">
    <property type="entry name" value="Homodimeric domain of signal transducing histidine kinase"/>
    <property type="match status" value="1"/>
</dbReference>
<keyword evidence="4" id="KW-1003">Cell membrane</keyword>
<dbReference type="InterPro" id="IPR036097">
    <property type="entry name" value="HisK_dim/P_sf"/>
</dbReference>
<dbReference type="HOGENOM" id="CLU_000445_89_2_7"/>
<evidence type="ECO:0000256" key="3">
    <source>
        <dbReference type="ARBA" id="ARBA00012438"/>
    </source>
</evidence>
<accession>A0A0A8H246</accession>
<evidence type="ECO:0000256" key="4">
    <source>
        <dbReference type="ARBA" id="ARBA00022475"/>
    </source>
</evidence>
<evidence type="ECO:0000313" key="13">
    <source>
        <dbReference type="EMBL" id="AJC87750.1"/>
    </source>
</evidence>
<dbReference type="CDD" id="cd00075">
    <property type="entry name" value="HATPase"/>
    <property type="match status" value="1"/>
</dbReference>
<dbReference type="InterPro" id="IPR004358">
    <property type="entry name" value="Sig_transdc_His_kin-like_C"/>
</dbReference>
<organism evidence="13 14">
    <name type="scientific">Campylobacter insulaenigrae NCTC 12927</name>
    <dbReference type="NCBI Taxonomy" id="1031564"/>
    <lineage>
        <taxon>Bacteria</taxon>
        <taxon>Pseudomonadati</taxon>
        <taxon>Campylobacterota</taxon>
        <taxon>Epsilonproteobacteria</taxon>
        <taxon>Campylobacterales</taxon>
        <taxon>Campylobacteraceae</taxon>
        <taxon>Campylobacter</taxon>
    </lineage>
</organism>
<protein>
    <recommendedName>
        <fullName evidence="3">histidine kinase</fullName>
        <ecNumber evidence="3">2.7.13.3</ecNumber>
    </recommendedName>
</protein>
<keyword evidence="8 13" id="KW-0418">Kinase</keyword>
<evidence type="ECO:0000256" key="11">
    <source>
        <dbReference type="SAM" id="Phobius"/>
    </source>
</evidence>
<dbReference type="Gene3D" id="1.10.287.130">
    <property type="match status" value="1"/>
</dbReference>
<dbReference type="InterPro" id="IPR050351">
    <property type="entry name" value="BphY/WalK/GraS-like"/>
</dbReference>
<evidence type="ECO:0000256" key="9">
    <source>
        <dbReference type="ARBA" id="ARBA00022989"/>
    </source>
</evidence>
<dbReference type="Gene3D" id="3.30.565.10">
    <property type="entry name" value="Histidine kinase-like ATPase, C-terminal domain"/>
    <property type="match status" value="1"/>
</dbReference>